<keyword evidence="2" id="KW-1185">Reference proteome</keyword>
<protein>
    <submittedName>
        <fullName evidence="1">Uncharacterized protein</fullName>
    </submittedName>
</protein>
<dbReference type="EMBL" id="LR130778">
    <property type="protein sequence ID" value="VDN48111.1"/>
    <property type="molecule type" value="Genomic_DNA"/>
</dbReference>
<accession>A0A3P7PY80</accession>
<name>A0A3P7PY80_9FIRM</name>
<reference evidence="1 2" key="1">
    <citation type="submission" date="2018-09" db="EMBL/GenBank/DDBJ databases">
        <authorList>
            <person name="Postec A."/>
        </authorList>
    </citation>
    <scope>NUCLEOTIDE SEQUENCE [LARGE SCALE GENOMIC DNA]</scope>
    <source>
        <strain evidence="1">70B-A</strain>
    </source>
</reference>
<organism evidence="1 2">
    <name type="scientific">Petrocella atlantisensis</name>
    <dbReference type="NCBI Taxonomy" id="2173034"/>
    <lineage>
        <taxon>Bacteria</taxon>
        <taxon>Bacillati</taxon>
        <taxon>Bacillota</taxon>
        <taxon>Clostridia</taxon>
        <taxon>Lachnospirales</taxon>
        <taxon>Vallitaleaceae</taxon>
        <taxon>Petrocella</taxon>
    </lineage>
</organism>
<sequence>MIYYHKVSIKARKKYTYTLDTYPWLDVFIYSSKVIINKMLQLKVPNSIR</sequence>
<dbReference type="Proteomes" id="UP000279029">
    <property type="component" value="Chromosome"/>
</dbReference>
<evidence type="ECO:0000313" key="1">
    <source>
        <dbReference type="EMBL" id="VDN48111.1"/>
    </source>
</evidence>
<proteinExistence type="predicted"/>
<dbReference type="KEGG" id="cbar:PATL70BA_2221"/>
<dbReference type="AlphaFoldDB" id="A0A3P7PY80"/>
<evidence type="ECO:0000313" key="2">
    <source>
        <dbReference type="Proteomes" id="UP000279029"/>
    </source>
</evidence>
<gene>
    <name evidence="1" type="ORF">PATL70BA_2221</name>
</gene>